<comment type="catalytic activity">
    <reaction evidence="5">
        <text>ATP + (ribonucleotide)n-3'-hydroxyl + 5'-phospho-(ribonucleotide)m = (ribonucleotide)n+m + AMP + diphosphate.</text>
        <dbReference type="EC" id="6.5.1.3"/>
    </reaction>
</comment>
<dbReference type="GO" id="GO:0005524">
    <property type="term" value="F:ATP binding"/>
    <property type="evidence" value="ECO:0007669"/>
    <property type="project" value="UniProtKB-KW"/>
</dbReference>
<dbReference type="Gene3D" id="3.30.470.30">
    <property type="entry name" value="DNA ligase/mRNA capping enzyme"/>
    <property type="match status" value="1"/>
</dbReference>
<dbReference type="EMBL" id="OU342829">
    <property type="protein sequence ID" value="CAG7580968.1"/>
    <property type="molecule type" value="Genomic_DNA"/>
</dbReference>
<dbReference type="Gene3D" id="1.10.10.1810">
    <property type="entry name" value="RNA ligase"/>
    <property type="match status" value="1"/>
</dbReference>
<name>A0A8D9CCI5_9VIRU</name>
<evidence type="ECO:0000256" key="4">
    <source>
        <dbReference type="ARBA" id="ARBA00022840"/>
    </source>
</evidence>
<accession>A0A8D9CCI5</accession>
<keyword evidence="4" id="KW-0067">ATP-binding</keyword>
<feature type="domain" description="RNA ligase 2 C-terminal" evidence="7">
    <location>
        <begin position="251"/>
        <end position="326"/>
    </location>
</feature>
<evidence type="ECO:0000256" key="5">
    <source>
        <dbReference type="ARBA" id="ARBA00034038"/>
    </source>
</evidence>
<evidence type="ECO:0000256" key="1">
    <source>
        <dbReference type="ARBA" id="ARBA00012724"/>
    </source>
</evidence>
<evidence type="ECO:0000313" key="8">
    <source>
        <dbReference type="EMBL" id="CAG7580968.1"/>
    </source>
</evidence>
<keyword evidence="3" id="KW-0547">Nucleotide-binding</keyword>
<feature type="domain" description="RNA ligase" evidence="6">
    <location>
        <begin position="34"/>
        <end position="228"/>
    </location>
</feature>
<gene>
    <name evidence="8" type="ORF">SLAVMIC_00618</name>
</gene>
<evidence type="ECO:0000256" key="2">
    <source>
        <dbReference type="ARBA" id="ARBA00022598"/>
    </source>
</evidence>
<dbReference type="NCBIfam" id="TIGR02307">
    <property type="entry name" value="RNA_lig_RNL2"/>
    <property type="match status" value="1"/>
</dbReference>
<reference evidence="8" key="1">
    <citation type="submission" date="2021-06" db="EMBL/GenBank/DDBJ databases">
        <authorList>
            <person name="Gannon L."/>
            <person name="Redgwell R T."/>
            <person name="Michniewski S."/>
            <person name="Harrison D C."/>
            <person name="Millard A."/>
        </authorList>
    </citation>
    <scope>NUCLEOTIDE SEQUENCE</scope>
</reference>
<dbReference type="GO" id="GO:0003972">
    <property type="term" value="F:RNA ligase (ATP) activity"/>
    <property type="evidence" value="ECO:0007669"/>
    <property type="project" value="UniProtKB-EC"/>
</dbReference>
<evidence type="ECO:0000256" key="3">
    <source>
        <dbReference type="ARBA" id="ARBA00022741"/>
    </source>
</evidence>
<dbReference type="Gene3D" id="3.30.1490.70">
    <property type="match status" value="1"/>
</dbReference>
<protein>
    <recommendedName>
        <fullName evidence="1">RNA ligase (ATP)</fullName>
        <ecNumber evidence="1">6.5.1.3</ecNumber>
    </recommendedName>
</protein>
<organism evidence="8">
    <name type="scientific">uncultured marine phage</name>
    <dbReference type="NCBI Taxonomy" id="707152"/>
    <lineage>
        <taxon>Viruses</taxon>
        <taxon>environmental samples</taxon>
    </lineage>
</organism>
<dbReference type="Pfam" id="PF09414">
    <property type="entry name" value="RNA_ligase"/>
    <property type="match status" value="1"/>
</dbReference>
<dbReference type="Pfam" id="PF18043">
    <property type="entry name" value="T4_Rnl2_C"/>
    <property type="match status" value="1"/>
</dbReference>
<dbReference type="InterPro" id="IPR041948">
    <property type="entry name" value="Rnl1/2_C_sf"/>
</dbReference>
<dbReference type="InterPro" id="IPR021122">
    <property type="entry name" value="RNA_ligase_dom_REL/Rnl2"/>
</dbReference>
<evidence type="ECO:0000259" key="7">
    <source>
        <dbReference type="Pfam" id="PF18043"/>
    </source>
</evidence>
<evidence type="ECO:0000259" key="6">
    <source>
        <dbReference type="Pfam" id="PF09414"/>
    </source>
</evidence>
<dbReference type="SUPFAM" id="SSF56091">
    <property type="entry name" value="DNA ligase/mRNA capping enzyme, catalytic domain"/>
    <property type="match status" value="1"/>
</dbReference>
<keyword evidence="2 8" id="KW-0436">Ligase</keyword>
<dbReference type="InterPro" id="IPR012647">
    <property type="entry name" value="RNA_lig_RNL2"/>
</dbReference>
<sequence length="343" mass="39996">MKNLKFKRYNSIENTYRKKTLDVIVEQGKSQGLFVVEEKVHGANFQIMFDGGNFRCAKRSAFIKEGESFFNYEKVLDKYKENVINLFDHLTSNDENIKVISVCGELFGGTYPHDDVEKTDSPIIQRGLFYSPENDFYAFDIKTGNGEEELEFLNVDVCNELFEKFDFFYAKPLFKGTLKECIEYNNFYISLIPEWLGLPKIDENTCEGNVIKPMEVKYFWNGSRVILKNKNEKFSEKKNNVPKIKKVINLSDEANKCLANAMTFITENRLRNVLSHLGEINERQFGKIMGAINKDTIEDYLKEFREEFSKLDKKEAKLVTKRIGQENANMIRENFIDIVNGEY</sequence>
<dbReference type="InterPro" id="IPR040609">
    <property type="entry name" value="Rnl2_C"/>
</dbReference>
<proteinExistence type="predicted"/>
<dbReference type="EC" id="6.5.1.3" evidence="1"/>